<feature type="compositionally biased region" description="Acidic residues" evidence="1">
    <location>
        <begin position="28"/>
        <end position="37"/>
    </location>
</feature>
<feature type="region of interest" description="Disordered" evidence="1">
    <location>
        <begin position="23"/>
        <end position="58"/>
    </location>
</feature>
<dbReference type="InterPro" id="IPR046926">
    <property type="entry name" value="GREB1_N"/>
</dbReference>
<evidence type="ECO:0000256" key="1">
    <source>
        <dbReference type="SAM" id="MobiDB-lite"/>
    </source>
</evidence>
<dbReference type="EMBL" id="JAMKFB020000002">
    <property type="protein sequence ID" value="KAL0200114.1"/>
    <property type="molecule type" value="Genomic_DNA"/>
</dbReference>
<dbReference type="Proteomes" id="UP001529510">
    <property type="component" value="Unassembled WGS sequence"/>
</dbReference>
<evidence type="ECO:0000313" key="3">
    <source>
        <dbReference type="EMBL" id="KAL0200114.1"/>
    </source>
</evidence>
<evidence type="ECO:0000313" key="4">
    <source>
        <dbReference type="Proteomes" id="UP001529510"/>
    </source>
</evidence>
<feature type="non-terminal residue" evidence="3">
    <location>
        <position position="58"/>
    </location>
</feature>
<proteinExistence type="predicted"/>
<comment type="caution">
    <text evidence="3">The sequence shown here is derived from an EMBL/GenBank/DDBJ whole genome shotgun (WGS) entry which is preliminary data.</text>
</comment>
<gene>
    <name evidence="3" type="ORF">M9458_003301</name>
</gene>
<protein>
    <recommendedName>
        <fullName evidence="2">GREB1 N-terminal domain-containing protein</fullName>
    </recommendedName>
</protein>
<feature type="compositionally biased region" description="Pro residues" evidence="1">
    <location>
        <begin position="41"/>
        <end position="52"/>
    </location>
</feature>
<sequence length="58" mass="6270">IKPKMDLSMRSDLSSHVLVNCQSSNSIDDMDDEDDSDTSSPPLPYLQGPPPDGCCTVD</sequence>
<reference evidence="3 4" key="1">
    <citation type="submission" date="2024-05" db="EMBL/GenBank/DDBJ databases">
        <title>Genome sequencing and assembly of Indian major carp, Cirrhinus mrigala (Hamilton, 1822).</title>
        <authorList>
            <person name="Mohindra V."/>
            <person name="Chowdhury L.M."/>
            <person name="Lal K."/>
            <person name="Jena J.K."/>
        </authorList>
    </citation>
    <scope>NUCLEOTIDE SEQUENCE [LARGE SCALE GENOMIC DNA]</scope>
    <source>
        <strain evidence="3">CM1030</strain>
        <tissue evidence="3">Blood</tissue>
    </source>
</reference>
<keyword evidence="4" id="KW-1185">Reference proteome</keyword>
<dbReference type="Pfam" id="PF15782">
    <property type="entry name" value="GREB1_N"/>
    <property type="match status" value="1"/>
</dbReference>
<dbReference type="AlphaFoldDB" id="A0ABD0RNN0"/>
<feature type="domain" description="GREB1 N-terminal" evidence="2">
    <location>
        <begin position="28"/>
        <end position="58"/>
    </location>
</feature>
<name>A0ABD0RNN0_CIRMR</name>
<feature type="non-terminal residue" evidence="3">
    <location>
        <position position="1"/>
    </location>
</feature>
<evidence type="ECO:0000259" key="2">
    <source>
        <dbReference type="Pfam" id="PF15782"/>
    </source>
</evidence>
<accession>A0ABD0RNN0</accession>
<organism evidence="3 4">
    <name type="scientific">Cirrhinus mrigala</name>
    <name type="common">Mrigala</name>
    <dbReference type="NCBI Taxonomy" id="683832"/>
    <lineage>
        <taxon>Eukaryota</taxon>
        <taxon>Metazoa</taxon>
        <taxon>Chordata</taxon>
        <taxon>Craniata</taxon>
        <taxon>Vertebrata</taxon>
        <taxon>Euteleostomi</taxon>
        <taxon>Actinopterygii</taxon>
        <taxon>Neopterygii</taxon>
        <taxon>Teleostei</taxon>
        <taxon>Ostariophysi</taxon>
        <taxon>Cypriniformes</taxon>
        <taxon>Cyprinidae</taxon>
        <taxon>Labeoninae</taxon>
        <taxon>Labeonini</taxon>
        <taxon>Cirrhinus</taxon>
    </lineage>
</organism>